<protein>
    <submittedName>
        <fullName evidence="1">Uncharacterized protein</fullName>
    </submittedName>
</protein>
<dbReference type="EMBL" id="JAFIDN010000012">
    <property type="protein sequence ID" value="MBP3193618.1"/>
    <property type="molecule type" value="Genomic_DNA"/>
</dbReference>
<reference evidence="1" key="1">
    <citation type="submission" date="2021-02" db="EMBL/GenBank/DDBJ databases">
        <title>Natronogracilivirga saccharolytica gen. nov. sp. nov. a new anaerobic, haloalkiliphilic carbohydrate-fermenting bacterium from soda lake and proposing of Cyclonatronumiaceae fam. nov. in the phylum Balneolaeota.</title>
        <authorList>
            <person name="Zhilina T.N."/>
            <person name="Sorokin D.Y."/>
            <person name="Zavarzina D.G."/>
            <person name="Toshchakov S.V."/>
            <person name="Kublanov I.V."/>
        </authorList>
    </citation>
    <scope>NUCLEOTIDE SEQUENCE</scope>
    <source>
        <strain evidence="1">Z-1702</strain>
    </source>
</reference>
<proteinExistence type="predicted"/>
<gene>
    <name evidence="1" type="ORF">NATSA_13155</name>
</gene>
<organism evidence="1 2">
    <name type="scientific">Natronogracilivirga saccharolytica</name>
    <dbReference type="NCBI Taxonomy" id="2812953"/>
    <lineage>
        <taxon>Bacteria</taxon>
        <taxon>Pseudomonadati</taxon>
        <taxon>Balneolota</taxon>
        <taxon>Balneolia</taxon>
        <taxon>Balneolales</taxon>
        <taxon>Cyclonatronaceae</taxon>
        <taxon>Natronogracilivirga</taxon>
    </lineage>
</organism>
<dbReference type="InterPro" id="IPR032710">
    <property type="entry name" value="NTF2-like_dom_sf"/>
</dbReference>
<evidence type="ECO:0000313" key="2">
    <source>
        <dbReference type="Proteomes" id="UP000673975"/>
    </source>
</evidence>
<comment type="caution">
    <text evidence="1">The sequence shown here is derived from an EMBL/GenBank/DDBJ whole genome shotgun (WGS) entry which is preliminary data.</text>
</comment>
<dbReference type="RefSeq" id="WP_210513073.1">
    <property type="nucleotide sequence ID" value="NZ_JAFIDN010000012.1"/>
</dbReference>
<dbReference type="SUPFAM" id="SSF54427">
    <property type="entry name" value="NTF2-like"/>
    <property type="match status" value="1"/>
</dbReference>
<dbReference type="Proteomes" id="UP000673975">
    <property type="component" value="Unassembled WGS sequence"/>
</dbReference>
<accession>A0A8J7S7Z7</accession>
<keyword evidence="2" id="KW-1185">Reference proteome</keyword>
<dbReference type="AlphaFoldDB" id="A0A8J7S7Z7"/>
<evidence type="ECO:0000313" key="1">
    <source>
        <dbReference type="EMBL" id="MBP3193618.1"/>
    </source>
</evidence>
<name>A0A8J7S7Z7_9BACT</name>
<sequence length="204" mass="23689">MLLILIRAAVTFEKTRSEHLLIRLYEHLPMTPRRIYICLCLFLLPVFTAGCNNPFAPGELEGDPFAELLGDPSTIEGFYTRFQKAYELRDTSLYGPLIHPDFTFTYRDDERNVDVTWGRSEEMNSTYNMFSQSYDINVRWNNITQEVIEEDQAEAQVIRRFNLSVVLSPSEPPLRSDGSASFRLTRSDSTADWRLVSWRDESDI</sequence>